<protein>
    <submittedName>
        <fullName evidence="1">Uncharacterized protein</fullName>
    </submittedName>
</protein>
<accession>A0A0M9VWC0</accession>
<organism evidence="1 2">
    <name type="scientific">Escovopsis weberi</name>
    <dbReference type="NCBI Taxonomy" id="150374"/>
    <lineage>
        <taxon>Eukaryota</taxon>
        <taxon>Fungi</taxon>
        <taxon>Dikarya</taxon>
        <taxon>Ascomycota</taxon>
        <taxon>Pezizomycotina</taxon>
        <taxon>Sordariomycetes</taxon>
        <taxon>Hypocreomycetidae</taxon>
        <taxon>Hypocreales</taxon>
        <taxon>Hypocreaceae</taxon>
        <taxon>Escovopsis</taxon>
    </lineage>
</organism>
<proteinExistence type="predicted"/>
<evidence type="ECO:0000313" key="1">
    <source>
        <dbReference type="EMBL" id="KOS21919.1"/>
    </source>
</evidence>
<keyword evidence="2" id="KW-1185">Reference proteome</keyword>
<reference evidence="1 2" key="1">
    <citation type="submission" date="2015-07" db="EMBL/GenBank/DDBJ databases">
        <title>The genome of the fungus Escovopsis weberi, a specialized disease agent of ant agriculture.</title>
        <authorList>
            <person name="de Man T.J."/>
            <person name="Stajich J.E."/>
            <person name="Kubicek C.P."/>
            <person name="Chenthamara K."/>
            <person name="Atanasova L."/>
            <person name="Druzhinina I.S."/>
            <person name="Birnbaum S."/>
            <person name="Barribeau S.M."/>
            <person name="Teiling C."/>
            <person name="Suen G."/>
            <person name="Currie C."/>
            <person name="Gerardo N.M."/>
        </authorList>
    </citation>
    <scope>NUCLEOTIDE SEQUENCE [LARGE SCALE GENOMIC DNA]</scope>
</reference>
<evidence type="ECO:0000313" key="2">
    <source>
        <dbReference type="Proteomes" id="UP000053831"/>
    </source>
</evidence>
<name>A0A0M9VWC0_ESCWE</name>
<sequence length="107" mass="11754">MCQQVVFCKVCERCLRSLPAKIEVTWCEKRSNENHPRARVAGTTSPHACEDMVTITLRLDASLQAGYNTWCVSCNAGSADSLLVRSEGGGIYPHFGLVLVPVLRSEN</sequence>
<dbReference type="AlphaFoldDB" id="A0A0M9VWC0"/>
<dbReference type="Proteomes" id="UP000053831">
    <property type="component" value="Unassembled WGS sequence"/>
</dbReference>
<gene>
    <name evidence="1" type="ORF">ESCO_002076</name>
</gene>
<comment type="caution">
    <text evidence="1">The sequence shown here is derived from an EMBL/GenBank/DDBJ whole genome shotgun (WGS) entry which is preliminary data.</text>
</comment>
<dbReference type="EMBL" id="LGSR01000006">
    <property type="protein sequence ID" value="KOS21919.1"/>
    <property type="molecule type" value="Genomic_DNA"/>
</dbReference>